<dbReference type="SUPFAM" id="SSF53335">
    <property type="entry name" value="S-adenosyl-L-methionine-dependent methyltransferases"/>
    <property type="match status" value="1"/>
</dbReference>
<dbReference type="AlphaFoldDB" id="R1FYL1"/>
<evidence type="ECO:0000313" key="2">
    <source>
        <dbReference type="EMBL" id="EOD64387.1"/>
    </source>
</evidence>
<gene>
    <name evidence="2" type="ORF">H480_32123</name>
</gene>
<dbReference type="Pfam" id="PF08242">
    <property type="entry name" value="Methyltransf_12"/>
    <property type="match status" value="1"/>
</dbReference>
<dbReference type="InterPro" id="IPR053173">
    <property type="entry name" value="SAM-binding_MTase"/>
</dbReference>
<dbReference type="PATRIC" id="fig|1292037.4.peg.6044"/>
<dbReference type="CDD" id="cd02440">
    <property type="entry name" value="AdoMet_MTases"/>
    <property type="match status" value="1"/>
</dbReference>
<keyword evidence="3" id="KW-1185">Reference proteome</keyword>
<comment type="caution">
    <text evidence="2">The sequence shown here is derived from an EMBL/GenBank/DDBJ whole genome shotgun (WGS) entry which is preliminary data.</text>
</comment>
<dbReference type="InterPro" id="IPR013217">
    <property type="entry name" value="Methyltransf_12"/>
</dbReference>
<reference evidence="2 3" key="1">
    <citation type="submission" date="2013-02" db="EMBL/GenBank/DDBJ databases">
        <title>Draft genome sequence of Amycolatopsis vancoresmycina strain DSM 44592T.</title>
        <authorList>
            <person name="Kumar S."/>
            <person name="Kaur N."/>
            <person name="Kaur C."/>
            <person name="Raghava G.P.S."/>
            <person name="Mayilraj S."/>
        </authorList>
    </citation>
    <scope>NUCLEOTIDE SEQUENCE [LARGE SCALE GENOMIC DNA]</scope>
    <source>
        <strain evidence="2 3">DSM 44592</strain>
    </source>
</reference>
<dbReference type="PANTHER" id="PTHR45128">
    <property type="entry name" value="METHYLTRANSFERASE TYPE 11"/>
    <property type="match status" value="1"/>
</dbReference>
<dbReference type="OrthoDB" id="3382693at2"/>
<evidence type="ECO:0000313" key="3">
    <source>
        <dbReference type="Proteomes" id="UP000014139"/>
    </source>
</evidence>
<organism evidence="2 3">
    <name type="scientific">Amycolatopsis vancoresmycina DSM 44592</name>
    <dbReference type="NCBI Taxonomy" id="1292037"/>
    <lineage>
        <taxon>Bacteria</taxon>
        <taxon>Bacillati</taxon>
        <taxon>Actinomycetota</taxon>
        <taxon>Actinomycetes</taxon>
        <taxon>Pseudonocardiales</taxon>
        <taxon>Pseudonocardiaceae</taxon>
        <taxon>Amycolatopsis</taxon>
    </lineage>
</organism>
<accession>R1FYL1</accession>
<dbReference type="EMBL" id="AOUO01000514">
    <property type="protein sequence ID" value="EOD64387.1"/>
    <property type="molecule type" value="Genomic_DNA"/>
</dbReference>
<dbReference type="Proteomes" id="UP000014139">
    <property type="component" value="Unassembled WGS sequence"/>
</dbReference>
<feature type="domain" description="Methyltransferase type 12" evidence="1">
    <location>
        <begin position="46"/>
        <end position="140"/>
    </location>
</feature>
<dbReference type="Gene3D" id="3.40.50.150">
    <property type="entry name" value="Vaccinia Virus protein VP39"/>
    <property type="match status" value="1"/>
</dbReference>
<name>R1FYL1_9PSEU</name>
<dbReference type="RefSeq" id="WP_004558828.1">
    <property type="nucleotide sequence ID" value="NZ_AOUO01000514.1"/>
</dbReference>
<dbReference type="PANTHER" id="PTHR45128:SF1">
    <property type="entry name" value="S-ADENOSYLMETHIONINE-DEPENDENT METHYLTRANSFERASE RV2258C"/>
    <property type="match status" value="1"/>
</dbReference>
<proteinExistence type="predicted"/>
<sequence>MAYSATASVYEHFPFPSSNIDNSDVKLPDDIPAVVEGGFRRGWTVLDAGCGTGQTVVGMARAYPDVHFVGLEPNGPSREVAERLRVRAGVENLEFVDASISGEPLGTEFDFIYSYGVVHHIPDPAAAIRWLSGHLAADALLHLWIYGSIGEAERMRQRELVQLLNRFEGKDGIRTVRALGVQLSPASYGLSEEHLELAASTDYQDIVDADAFLNPVVHTMRIGEVAAVLEPLADWVAVDRVWASRGNPHVDLAGAGPGASALSVLRPEDLYQDPLLLESIASLSPLQKAALIELAVSASGFNLIAGRGDALSWCTPRIAGNLLTP</sequence>
<dbReference type="InterPro" id="IPR029063">
    <property type="entry name" value="SAM-dependent_MTases_sf"/>
</dbReference>
<dbReference type="eggNOG" id="COG2227">
    <property type="taxonomic scope" value="Bacteria"/>
</dbReference>
<evidence type="ECO:0000259" key="1">
    <source>
        <dbReference type="Pfam" id="PF08242"/>
    </source>
</evidence>
<protein>
    <recommendedName>
        <fullName evidence="1">Methyltransferase type 12 domain-containing protein</fullName>
    </recommendedName>
</protein>